<sequence length="103" mass="11716">MVLEAENSQKSATLKKTHLEKKLLNTMCRGQAKCNLTHEPHESKNDYSVREAISVKPSELFFLLSRTSELNIEAATEDRLVWEPRPIAWSSISVEVFCVLVTL</sequence>
<reference evidence="1" key="2">
    <citation type="journal article" date="2023" name="Science">
        <title>Genomic signatures of disease resistance in endangered staghorn corals.</title>
        <authorList>
            <person name="Vollmer S.V."/>
            <person name="Selwyn J.D."/>
            <person name="Despard B.A."/>
            <person name="Roesel C.L."/>
        </authorList>
    </citation>
    <scope>NUCLEOTIDE SEQUENCE</scope>
    <source>
        <strain evidence="1">K2</strain>
    </source>
</reference>
<dbReference type="Proteomes" id="UP001249851">
    <property type="component" value="Unassembled WGS sequence"/>
</dbReference>
<dbReference type="AlphaFoldDB" id="A0AAD9QWK2"/>
<gene>
    <name evidence="1" type="ORF">P5673_006723</name>
</gene>
<name>A0AAD9QWK2_ACRCE</name>
<comment type="caution">
    <text evidence="1">The sequence shown here is derived from an EMBL/GenBank/DDBJ whole genome shotgun (WGS) entry which is preliminary data.</text>
</comment>
<evidence type="ECO:0000313" key="2">
    <source>
        <dbReference type="Proteomes" id="UP001249851"/>
    </source>
</evidence>
<organism evidence="1 2">
    <name type="scientific">Acropora cervicornis</name>
    <name type="common">Staghorn coral</name>
    <dbReference type="NCBI Taxonomy" id="6130"/>
    <lineage>
        <taxon>Eukaryota</taxon>
        <taxon>Metazoa</taxon>
        <taxon>Cnidaria</taxon>
        <taxon>Anthozoa</taxon>
        <taxon>Hexacorallia</taxon>
        <taxon>Scleractinia</taxon>
        <taxon>Astrocoeniina</taxon>
        <taxon>Acroporidae</taxon>
        <taxon>Acropora</taxon>
    </lineage>
</organism>
<evidence type="ECO:0000313" key="1">
    <source>
        <dbReference type="EMBL" id="KAK2568725.1"/>
    </source>
</evidence>
<dbReference type="EMBL" id="JARQWQ010000011">
    <property type="protein sequence ID" value="KAK2568725.1"/>
    <property type="molecule type" value="Genomic_DNA"/>
</dbReference>
<proteinExistence type="predicted"/>
<keyword evidence="2" id="KW-1185">Reference proteome</keyword>
<protein>
    <submittedName>
        <fullName evidence="1">Uncharacterized protein</fullName>
    </submittedName>
</protein>
<reference evidence="1" key="1">
    <citation type="journal article" date="2023" name="G3 (Bethesda)">
        <title>Whole genome assembly and annotation of the endangered Caribbean coral Acropora cervicornis.</title>
        <authorList>
            <person name="Selwyn J.D."/>
            <person name="Vollmer S.V."/>
        </authorList>
    </citation>
    <scope>NUCLEOTIDE SEQUENCE</scope>
    <source>
        <strain evidence="1">K2</strain>
    </source>
</reference>
<accession>A0AAD9QWK2</accession>